<keyword evidence="2" id="KW-1185">Reference proteome</keyword>
<protein>
    <submittedName>
        <fullName evidence="1">Uncharacterized protein</fullName>
    </submittedName>
</protein>
<name>A0ABS1T680_9CLOT</name>
<sequence>MCNIYIYNSIRSYNDSNPEVTLKGDIIKVTGHNLVVKDHEGYEHIIPMTNVVSIVYDGDYAGGYHMLKPVYIYYSEKAYNSSSPEIEFNGVVKAINEHNIIVSGEEGLTHIVSTFPVIAFVHEGGTHYEIK</sequence>
<dbReference type="EMBL" id="JAESWC010000001">
    <property type="protein sequence ID" value="MBL4934632.1"/>
    <property type="molecule type" value="Genomic_DNA"/>
</dbReference>
<accession>A0ABS1T680</accession>
<organism evidence="1 2">
    <name type="scientific">Clostridium rhizosphaerae</name>
    <dbReference type="NCBI Taxonomy" id="2803861"/>
    <lineage>
        <taxon>Bacteria</taxon>
        <taxon>Bacillati</taxon>
        <taxon>Bacillota</taxon>
        <taxon>Clostridia</taxon>
        <taxon>Eubacteriales</taxon>
        <taxon>Clostridiaceae</taxon>
        <taxon>Clostridium</taxon>
    </lineage>
</organism>
<evidence type="ECO:0000313" key="2">
    <source>
        <dbReference type="Proteomes" id="UP000632377"/>
    </source>
</evidence>
<dbReference type="Proteomes" id="UP000632377">
    <property type="component" value="Unassembled WGS sequence"/>
</dbReference>
<comment type="caution">
    <text evidence="1">The sequence shown here is derived from an EMBL/GenBank/DDBJ whole genome shotgun (WGS) entry which is preliminary data.</text>
</comment>
<proteinExistence type="predicted"/>
<reference evidence="1 2" key="1">
    <citation type="submission" date="2021-01" db="EMBL/GenBank/DDBJ databases">
        <title>Genome public.</title>
        <authorList>
            <person name="Liu C."/>
            <person name="Sun Q."/>
        </authorList>
    </citation>
    <scope>NUCLEOTIDE SEQUENCE [LARGE SCALE GENOMIC DNA]</scope>
    <source>
        <strain evidence="1 2">YIM B02515</strain>
    </source>
</reference>
<gene>
    <name evidence="1" type="ORF">JK636_02545</name>
</gene>
<evidence type="ECO:0000313" key="1">
    <source>
        <dbReference type="EMBL" id="MBL4934632.1"/>
    </source>
</evidence>
<dbReference type="RefSeq" id="WP_202747260.1">
    <property type="nucleotide sequence ID" value="NZ_JAESWC010000001.1"/>
</dbReference>